<dbReference type="EMBL" id="QOVM01000001">
    <property type="protein sequence ID" value="RXG24292.1"/>
    <property type="molecule type" value="Genomic_DNA"/>
</dbReference>
<dbReference type="RefSeq" id="WP_128756043.1">
    <property type="nucleotide sequence ID" value="NZ_QOVM01000001.1"/>
</dbReference>
<sequence length="165" mass="19083">MLNSPEFKQIIIKKFPALKDDEGFEIIDGSNPNYNCIAWAANVKDRWFQNLPLDKRPYINFEGVVIDWPFEADDEFSIIALKQIFTHYGYIECENDYYLEGYKKVAFYELNGEATHAARQMTHGRFKGKWTSKLGSGPCIIHSHCRGISGDDYGEPVYFMKKSMS</sequence>
<dbReference type="Proteomes" id="UP000289238">
    <property type="component" value="Unassembled WGS sequence"/>
</dbReference>
<gene>
    <name evidence="2" type="ORF">DSM00_78</name>
</gene>
<dbReference type="Pfam" id="PF24738">
    <property type="entry name" value="DUF7689"/>
    <property type="match status" value="1"/>
</dbReference>
<comment type="caution">
    <text evidence="2">The sequence shown here is derived from an EMBL/GenBank/DDBJ whole genome shotgun (WGS) entry which is preliminary data.</text>
</comment>
<name>A0A4V1KRB1_9FLAO</name>
<dbReference type="AlphaFoldDB" id="A0A4V1KRB1"/>
<protein>
    <recommendedName>
        <fullName evidence="1">DUF7689 domain-containing protein</fullName>
    </recommendedName>
</protein>
<keyword evidence="3" id="KW-1185">Reference proteome</keyword>
<organism evidence="2 3">
    <name type="scientific">Leeuwenhoekiella aequorea</name>
    <dbReference type="NCBI Taxonomy" id="283736"/>
    <lineage>
        <taxon>Bacteria</taxon>
        <taxon>Pseudomonadati</taxon>
        <taxon>Bacteroidota</taxon>
        <taxon>Flavobacteriia</taxon>
        <taxon>Flavobacteriales</taxon>
        <taxon>Flavobacteriaceae</taxon>
        <taxon>Leeuwenhoekiella</taxon>
    </lineage>
</organism>
<accession>A0A4V1KRB1</accession>
<proteinExistence type="predicted"/>
<dbReference type="OrthoDB" id="5683213at2"/>
<dbReference type="InterPro" id="IPR056106">
    <property type="entry name" value="DUF7689"/>
</dbReference>
<evidence type="ECO:0000313" key="2">
    <source>
        <dbReference type="EMBL" id="RXG24292.1"/>
    </source>
</evidence>
<evidence type="ECO:0000313" key="3">
    <source>
        <dbReference type="Proteomes" id="UP000289238"/>
    </source>
</evidence>
<feature type="domain" description="DUF7689" evidence="1">
    <location>
        <begin position="27"/>
        <end position="161"/>
    </location>
</feature>
<evidence type="ECO:0000259" key="1">
    <source>
        <dbReference type="Pfam" id="PF24738"/>
    </source>
</evidence>
<reference evidence="2 3" key="1">
    <citation type="submission" date="2018-07" db="EMBL/GenBank/DDBJ databases">
        <title>Leeuwenhoekiella genomics.</title>
        <authorList>
            <person name="Tahon G."/>
            <person name="Willems A."/>
        </authorList>
    </citation>
    <scope>NUCLEOTIDE SEQUENCE [LARGE SCALE GENOMIC DNA]</scope>
    <source>
        <strain evidence="2 3">LMG 22550</strain>
    </source>
</reference>